<gene>
    <name evidence="8" type="primary">LOC108812787</name>
</gene>
<dbReference type="InterPro" id="IPR009057">
    <property type="entry name" value="Homeodomain-like_sf"/>
</dbReference>
<dbReference type="GO" id="GO:0005634">
    <property type="term" value="C:nucleus"/>
    <property type="evidence" value="ECO:0007669"/>
    <property type="project" value="UniProtKB-SubCell"/>
</dbReference>
<dbReference type="NCBIfam" id="TIGR01557">
    <property type="entry name" value="myb_SHAQKYF"/>
    <property type="match status" value="1"/>
</dbReference>
<proteinExistence type="predicted"/>
<dbReference type="InterPro" id="IPR017930">
    <property type="entry name" value="Myb_dom"/>
</dbReference>
<dbReference type="Proteomes" id="UP000504610">
    <property type="component" value="Chromosome 6"/>
</dbReference>
<keyword evidence="3" id="KW-0804">Transcription</keyword>
<dbReference type="Gene3D" id="1.10.10.60">
    <property type="entry name" value="Homeodomain-like"/>
    <property type="match status" value="1"/>
</dbReference>
<dbReference type="AlphaFoldDB" id="A0A6J0JZQ0"/>
<organism evidence="7 8">
    <name type="scientific">Raphanus sativus</name>
    <name type="common">Radish</name>
    <name type="synonym">Raphanus raphanistrum var. sativus</name>
    <dbReference type="NCBI Taxonomy" id="3726"/>
    <lineage>
        <taxon>Eukaryota</taxon>
        <taxon>Viridiplantae</taxon>
        <taxon>Streptophyta</taxon>
        <taxon>Embryophyta</taxon>
        <taxon>Tracheophyta</taxon>
        <taxon>Spermatophyta</taxon>
        <taxon>Magnoliopsida</taxon>
        <taxon>eudicotyledons</taxon>
        <taxon>Gunneridae</taxon>
        <taxon>Pentapetalae</taxon>
        <taxon>rosids</taxon>
        <taxon>malvids</taxon>
        <taxon>Brassicales</taxon>
        <taxon>Brassicaceae</taxon>
        <taxon>Brassiceae</taxon>
        <taxon>Raphanus</taxon>
    </lineage>
</organism>
<dbReference type="InterPro" id="IPR001005">
    <property type="entry name" value="SANT/Myb"/>
</dbReference>
<protein>
    <submittedName>
        <fullName evidence="8">Transcription factor LUX</fullName>
    </submittedName>
</protein>
<name>A0A6J0JZQ0_RAPSA</name>
<evidence type="ECO:0000256" key="3">
    <source>
        <dbReference type="ARBA" id="ARBA00023163"/>
    </source>
</evidence>
<dbReference type="GeneID" id="108812787"/>
<dbReference type="KEGG" id="rsz:108812787"/>
<comment type="subcellular location">
    <subcellularLocation>
        <location evidence="1">Nucleus</location>
    </subcellularLocation>
</comment>
<evidence type="ECO:0000256" key="2">
    <source>
        <dbReference type="ARBA" id="ARBA00023015"/>
    </source>
</evidence>
<evidence type="ECO:0000313" key="8">
    <source>
        <dbReference type="RefSeq" id="XP_018440641.1"/>
    </source>
</evidence>
<dbReference type="FunFam" id="1.10.10.60:FF:000007">
    <property type="entry name" value="Two-component response regulator"/>
    <property type="match status" value="1"/>
</dbReference>
<evidence type="ECO:0000256" key="1">
    <source>
        <dbReference type="ARBA" id="ARBA00004123"/>
    </source>
</evidence>
<dbReference type="InterPro" id="IPR044841">
    <property type="entry name" value="LUX/BOA-like"/>
</dbReference>
<keyword evidence="4" id="KW-0539">Nucleus</keyword>
<dbReference type="GO" id="GO:0003677">
    <property type="term" value="F:DNA binding"/>
    <property type="evidence" value="ECO:0007669"/>
    <property type="project" value="InterPro"/>
</dbReference>
<accession>A0A6J0JZQ0</accession>
<dbReference type="OrthoDB" id="60033at2759"/>
<keyword evidence="7" id="KW-1185">Reference proteome</keyword>
<feature type="compositionally biased region" description="Low complexity" evidence="5">
    <location>
        <begin position="70"/>
        <end position="94"/>
    </location>
</feature>
<evidence type="ECO:0000313" key="7">
    <source>
        <dbReference type="Proteomes" id="UP000504610"/>
    </source>
</evidence>
<reference evidence="7" key="1">
    <citation type="journal article" date="2019" name="Database">
        <title>The radish genome database (RadishGD): an integrated information resource for radish genomics.</title>
        <authorList>
            <person name="Yu H.J."/>
            <person name="Baek S."/>
            <person name="Lee Y.J."/>
            <person name="Cho A."/>
            <person name="Mun J.H."/>
        </authorList>
    </citation>
    <scope>NUCLEOTIDE SEQUENCE [LARGE SCALE GENOMIC DNA]</scope>
    <source>
        <strain evidence="7">cv. WK10039</strain>
    </source>
</reference>
<feature type="region of interest" description="Disordered" evidence="5">
    <location>
        <begin position="68"/>
        <end position="150"/>
    </location>
</feature>
<feature type="region of interest" description="Disordered" evidence="5">
    <location>
        <begin position="212"/>
        <end position="231"/>
    </location>
</feature>
<sequence length="325" mass="35245">MGEEVRMSDYDVSGDGDRVLEWEMGLPSDDDLTSLSYSLIPPNLAMAFSITPEKSRTIEDVNRASETTFSSLRSGGSSGLNTSSSNNNNNNSVAAEEEDEEEEDRVGSSSPGSDSKKQKTSGDGVDLSPSAAAAEEGDSGTEDPTGKTLKRPRLVWTPQLHKRFVDVVAHLGVKNAVPKTIMQLMNVEGLTRENVASHLQKYRLYLKRMQGLTTEGPSSSDKLFSSTPVPPQSFQELGGGNGNGQGNVSAGVPYGAAPQPPMMQMPVYAHHMGMQGYHHHQSHGHDPYHQNRQHHHEANPYMMQQNKFGSMASYPSVGGRSANEN</sequence>
<dbReference type="Pfam" id="PF00249">
    <property type="entry name" value="Myb_DNA-binding"/>
    <property type="match status" value="1"/>
</dbReference>
<dbReference type="PANTHER" id="PTHR31442:SF21">
    <property type="entry name" value="TRANSCRIPTION FACTOR BOA-RELATED"/>
    <property type="match status" value="1"/>
</dbReference>
<evidence type="ECO:0000259" key="6">
    <source>
        <dbReference type="PROSITE" id="PS51294"/>
    </source>
</evidence>
<dbReference type="InterPro" id="IPR006447">
    <property type="entry name" value="Myb_dom_plants"/>
</dbReference>
<dbReference type="RefSeq" id="XP_018440641.1">
    <property type="nucleotide sequence ID" value="XM_018585139.2"/>
</dbReference>
<evidence type="ECO:0000256" key="5">
    <source>
        <dbReference type="SAM" id="MobiDB-lite"/>
    </source>
</evidence>
<dbReference type="PANTHER" id="PTHR31442">
    <property type="entry name" value="HOMEODOMAIN-LIKE SUPERFAMILY PROTEIN-RELATED"/>
    <property type="match status" value="1"/>
</dbReference>
<reference evidence="8" key="2">
    <citation type="submission" date="2025-08" db="UniProtKB">
        <authorList>
            <consortium name="RefSeq"/>
        </authorList>
    </citation>
    <scope>IDENTIFICATION</scope>
    <source>
        <tissue evidence="8">Leaf</tissue>
    </source>
</reference>
<dbReference type="GO" id="GO:0003700">
    <property type="term" value="F:DNA-binding transcription factor activity"/>
    <property type="evidence" value="ECO:0007669"/>
    <property type="project" value="InterPro"/>
</dbReference>
<dbReference type="PROSITE" id="PS51294">
    <property type="entry name" value="HTH_MYB"/>
    <property type="match status" value="1"/>
</dbReference>
<feature type="compositionally biased region" description="Acidic residues" evidence="5">
    <location>
        <begin position="95"/>
        <end position="104"/>
    </location>
</feature>
<evidence type="ECO:0000256" key="4">
    <source>
        <dbReference type="ARBA" id="ARBA00023242"/>
    </source>
</evidence>
<keyword evidence="2" id="KW-0805">Transcription regulation</keyword>
<dbReference type="SUPFAM" id="SSF46689">
    <property type="entry name" value="Homeodomain-like"/>
    <property type="match status" value="1"/>
</dbReference>
<feature type="domain" description="HTH myb-type" evidence="6">
    <location>
        <begin position="156"/>
        <end position="207"/>
    </location>
</feature>